<comment type="function">
    <text evidence="1">VSG forms a coat on the surface of the parasite. The trypanosome evades the immune response of the host by expressing a series of antigenically distinct VSGs from an estimated 1000 VSG genes.</text>
</comment>
<dbReference type="Gene3D" id="3.30.1680.40">
    <property type="match status" value="1"/>
</dbReference>
<dbReference type="Gene3D" id="3.30.1680.30">
    <property type="match status" value="1"/>
</dbReference>
<evidence type="ECO:0000256" key="1">
    <source>
        <dbReference type="ARBA" id="ARBA00002523"/>
    </source>
</evidence>
<dbReference type="EMBL" id="KX698657">
    <property type="protein sequence ID" value="APD72613.1"/>
    <property type="molecule type" value="Genomic_DNA"/>
</dbReference>
<evidence type="ECO:0000259" key="9">
    <source>
        <dbReference type="Pfam" id="PF00913"/>
    </source>
</evidence>
<dbReference type="Pfam" id="PF00913">
    <property type="entry name" value="Trypan_glycop"/>
    <property type="match status" value="1"/>
</dbReference>
<evidence type="ECO:0000313" key="11">
    <source>
        <dbReference type="EMBL" id="APD72613.1"/>
    </source>
</evidence>
<dbReference type="Gene3D" id="3.90.150.10">
    <property type="entry name" value="Variant Surface Glycoprotein, subunit A domain 1"/>
    <property type="match status" value="1"/>
</dbReference>
<keyword evidence="7" id="KW-0449">Lipoprotein</keyword>
<evidence type="ECO:0000256" key="8">
    <source>
        <dbReference type="SAM" id="SignalP"/>
    </source>
</evidence>
<dbReference type="VEuPathDB" id="TriTrypDB:Tb427_000023600"/>
<organism evidence="11">
    <name type="scientific">Trypanosoma brucei</name>
    <dbReference type="NCBI Taxonomy" id="5691"/>
    <lineage>
        <taxon>Eukaryota</taxon>
        <taxon>Discoba</taxon>
        <taxon>Euglenozoa</taxon>
        <taxon>Kinetoplastea</taxon>
        <taxon>Metakinetoplastina</taxon>
        <taxon>Trypanosomatida</taxon>
        <taxon>Trypanosomatidae</taxon>
        <taxon>Trypanosoma</taxon>
    </lineage>
</organism>
<name>A0A1J0R461_9TRYP</name>
<keyword evidence="3" id="KW-1003">Cell membrane</keyword>
<dbReference type="GO" id="GO:0042783">
    <property type="term" value="P:symbiont-mediated evasion of host immune response"/>
    <property type="evidence" value="ECO:0007669"/>
    <property type="project" value="InterPro"/>
</dbReference>
<accession>A0A1J0R461</accession>
<evidence type="ECO:0000256" key="2">
    <source>
        <dbReference type="ARBA" id="ARBA00004609"/>
    </source>
</evidence>
<dbReference type="GO" id="GO:0098552">
    <property type="term" value="C:side of membrane"/>
    <property type="evidence" value="ECO:0007669"/>
    <property type="project" value="UniProtKB-KW"/>
</dbReference>
<evidence type="ECO:0000256" key="5">
    <source>
        <dbReference type="ARBA" id="ARBA00023136"/>
    </source>
</evidence>
<feature type="signal peptide" evidence="8">
    <location>
        <begin position="1"/>
        <end position="20"/>
    </location>
</feature>
<proteinExistence type="predicted"/>
<evidence type="ECO:0000256" key="4">
    <source>
        <dbReference type="ARBA" id="ARBA00022622"/>
    </source>
</evidence>
<feature type="domain" description="Trypanosome variant surface glycoprotein C-terminal" evidence="10">
    <location>
        <begin position="402"/>
        <end position="505"/>
    </location>
</feature>
<keyword evidence="6" id="KW-0325">Glycoprotein</keyword>
<dbReference type="GO" id="GO:0005886">
    <property type="term" value="C:plasma membrane"/>
    <property type="evidence" value="ECO:0007669"/>
    <property type="project" value="UniProtKB-SubCell"/>
</dbReference>
<feature type="chain" id="PRO_5012452914" evidence="8">
    <location>
        <begin position="21"/>
        <end position="506"/>
    </location>
</feature>
<dbReference type="Gene3D" id="1.10.470.10">
    <property type="entry name" value="Variant Surface Glycoprotein, subunit A, domain 2"/>
    <property type="match status" value="1"/>
</dbReference>
<keyword evidence="8" id="KW-0732">Signal</keyword>
<evidence type="ECO:0000256" key="7">
    <source>
        <dbReference type="ARBA" id="ARBA00023288"/>
    </source>
</evidence>
<dbReference type="SUPFAM" id="SSF58087">
    <property type="entry name" value="Variant surface glycoprotein (N-terminal domain)"/>
    <property type="match status" value="1"/>
</dbReference>
<evidence type="ECO:0000259" key="10">
    <source>
        <dbReference type="Pfam" id="PF10659"/>
    </source>
</evidence>
<dbReference type="InterPro" id="IPR001812">
    <property type="entry name" value="Trypano_VSG_A_N_dom"/>
</dbReference>
<protein>
    <submittedName>
        <fullName evidence="11">Variant surface glycoprotein 1125.72</fullName>
    </submittedName>
</protein>
<dbReference type="VEuPathDB" id="TriTrypDB:Tb1125.Tb10.v4.0163"/>
<sequence length="506" mass="54326">MMRLIALALALQFIATTSYAATNKALKIGVWQPLCELGQELEAVSNLAAAEVNDMLVFAASIQAAELRAQIFAAKTANSAEASKALLLAAYYRQQLTTALTDIKDNSLLKNINAAKQAAYLKGRIDDSLQTMEQITSTNNQCLSTDASGPTAPNRQHEQLQGVKCVWRSGQLQPKREALQKITTTGFSGLKEGKENTNSHQATGGAQTCKYLNAGATGFATTEAPDTAPRAMGGYLQLETNGDGVTTTPQTSLASGDSGAAAPWADALNAYKAIATIETAEYVNSTAAPSSRPCLKQVIKLTHLDKTKTSDGDVKQAVQSWIGGDDDKKIKEIEAAVDKEEIPKDIAHLSQPTVLSSITSTEQLNAILYHYQNIALQKIVKLQEELSEAQNKKDPKTAADICNKIKDATECNNKPFCTYNTTETDENKKCKFDVTKASKNGVPVTQAQTGGGTGGSQTTSECKDRQQKDCTENCKWEGETCKDSSILVNKQFALSMVSAAFVALLF</sequence>
<evidence type="ECO:0000256" key="3">
    <source>
        <dbReference type="ARBA" id="ARBA00022475"/>
    </source>
</evidence>
<feature type="domain" description="Trypanosome variant surface glycoprotein A-type N-terminal" evidence="9">
    <location>
        <begin position="9"/>
        <end position="372"/>
    </location>
</feature>
<keyword evidence="4" id="KW-0336">GPI-anchor</keyword>
<evidence type="ECO:0000256" key="6">
    <source>
        <dbReference type="ARBA" id="ARBA00023180"/>
    </source>
</evidence>
<dbReference type="InterPro" id="IPR019609">
    <property type="entry name" value="Variant_surf_glycoprt_trypan_C"/>
</dbReference>
<reference evidence="11" key="1">
    <citation type="submission" date="2016-08" db="EMBL/GenBank/DDBJ databases">
        <title>VSG repertoire of Trypanosoma brucei EATRO 1125.</title>
        <authorList>
            <person name="Cross G.A."/>
        </authorList>
    </citation>
    <scope>NUCLEOTIDE SEQUENCE</scope>
    <source>
        <strain evidence="11">EATRO 1125</strain>
    </source>
</reference>
<comment type="subcellular location">
    <subcellularLocation>
        <location evidence="2">Cell membrane</location>
        <topology evidence="2">Lipid-anchor</topology>
        <topology evidence="2">GPI-anchor</topology>
    </subcellularLocation>
</comment>
<keyword evidence="5" id="KW-0472">Membrane</keyword>
<dbReference type="Pfam" id="PF10659">
    <property type="entry name" value="Trypan_glycop_C"/>
    <property type="match status" value="1"/>
</dbReference>
<dbReference type="AlphaFoldDB" id="A0A1J0R461"/>
<dbReference type="VEuPathDB" id="TriTrypDB:Tb10.v4.0163"/>